<dbReference type="InterPro" id="IPR036236">
    <property type="entry name" value="Znf_C2H2_sf"/>
</dbReference>
<dbReference type="Gene3D" id="3.30.160.60">
    <property type="entry name" value="Classic Zinc Finger"/>
    <property type="match status" value="2"/>
</dbReference>
<organism evidence="3 4">
    <name type="scientific">Cucurbita maxima</name>
    <name type="common">Pumpkin</name>
    <name type="synonym">Winter squash</name>
    <dbReference type="NCBI Taxonomy" id="3661"/>
    <lineage>
        <taxon>Eukaryota</taxon>
        <taxon>Viridiplantae</taxon>
        <taxon>Streptophyta</taxon>
        <taxon>Embryophyta</taxon>
        <taxon>Tracheophyta</taxon>
        <taxon>Spermatophyta</taxon>
        <taxon>Magnoliopsida</taxon>
        <taxon>eudicotyledons</taxon>
        <taxon>Gunneridae</taxon>
        <taxon>Pentapetalae</taxon>
        <taxon>rosids</taxon>
        <taxon>fabids</taxon>
        <taxon>Cucurbitales</taxon>
        <taxon>Cucurbitaceae</taxon>
        <taxon>Cucurbiteae</taxon>
        <taxon>Cucurbita</taxon>
    </lineage>
</organism>
<feature type="region of interest" description="Disordered" evidence="1">
    <location>
        <begin position="388"/>
        <end position="499"/>
    </location>
</feature>
<evidence type="ECO:0000313" key="3">
    <source>
        <dbReference type="Proteomes" id="UP000504608"/>
    </source>
</evidence>
<dbReference type="GeneID" id="111493944"/>
<dbReference type="SUPFAM" id="SSF57667">
    <property type="entry name" value="beta-beta-alpha zinc fingers"/>
    <property type="match status" value="2"/>
</dbReference>
<dbReference type="PANTHER" id="PTHR47487">
    <property type="entry name" value="OS06G0651300 PROTEIN-RELATED"/>
    <property type="match status" value="1"/>
</dbReference>
<feature type="compositionally biased region" description="Polar residues" evidence="1">
    <location>
        <begin position="412"/>
        <end position="426"/>
    </location>
</feature>
<dbReference type="AlphaFoldDB" id="A0A6J1KKC7"/>
<dbReference type="PANTHER" id="PTHR47487:SF8">
    <property type="entry name" value="OS08G0270900 PROTEIN"/>
    <property type="match status" value="1"/>
</dbReference>
<dbReference type="Proteomes" id="UP000504608">
    <property type="component" value="Unplaced"/>
</dbReference>
<dbReference type="RefSeq" id="XP_022999648.1">
    <property type="nucleotide sequence ID" value="XM_023143880.1"/>
</dbReference>
<accession>A0A6J1KKC7</accession>
<feature type="compositionally biased region" description="Low complexity" evidence="1">
    <location>
        <begin position="435"/>
        <end position="446"/>
    </location>
</feature>
<dbReference type="InterPro" id="IPR013087">
    <property type="entry name" value="Znf_C2H2_type"/>
</dbReference>
<dbReference type="OrthoDB" id="10009287at2759"/>
<gene>
    <name evidence="4" type="primary">LOC111493944</name>
</gene>
<feature type="domain" description="U1-type" evidence="2">
    <location>
        <begin position="604"/>
        <end position="638"/>
    </location>
</feature>
<dbReference type="Pfam" id="PF12874">
    <property type="entry name" value="zf-met"/>
    <property type="match status" value="2"/>
</dbReference>
<evidence type="ECO:0000256" key="1">
    <source>
        <dbReference type="SAM" id="MobiDB-lite"/>
    </source>
</evidence>
<dbReference type="GO" id="GO:0003676">
    <property type="term" value="F:nucleic acid binding"/>
    <property type="evidence" value="ECO:0007669"/>
    <property type="project" value="InterPro"/>
</dbReference>
<proteinExistence type="predicted"/>
<keyword evidence="3" id="KW-1185">Reference proteome</keyword>
<name>A0A6J1KKC7_CUCMA</name>
<evidence type="ECO:0000259" key="2">
    <source>
        <dbReference type="SMART" id="SM00451"/>
    </source>
</evidence>
<reference evidence="4" key="1">
    <citation type="submission" date="2025-08" db="UniProtKB">
        <authorList>
            <consortium name="RefSeq"/>
        </authorList>
    </citation>
    <scope>IDENTIFICATION</scope>
    <source>
        <tissue evidence="4">Young leaves</tissue>
    </source>
</reference>
<dbReference type="SMART" id="SM00451">
    <property type="entry name" value="ZnF_U1"/>
    <property type="match status" value="2"/>
</dbReference>
<feature type="compositionally biased region" description="Polar residues" evidence="1">
    <location>
        <begin position="479"/>
        <end position="492"/>
    </location>
</feature>
<dbReference type="KEGG" id="cmax:111493944"/>
<dbReference type="InterPro" id="IPR003604">
    <property type="entry name" value="Matrin/U1-like-C_Znf_C2H2"/>
</dbReference>
<dbReference type="GO" id="GO:0008270">
    <property type="term" value="F:zinc ion binding"/>
    <property type="evidence" value="ECO:0007669"/>
    <property type="project" value="InterPro"/>
</dbReference>
<feature type="domain" description="U1-type" evidence="2">
    <location>
        <begin position="241"/>
        <end position="275"/>
    </location>
</feature>
<protein>
    <submittedName>
        <fullName evidence="4">Zinc finger protein 830-like isoform X1</fullName>
    </submittedName>
</protein>
<sequence length="647" mass="73691">MEFKFRAGDPRSPPPPLQCAPPMPPLQCAPPMPPLQCAPPMPPPGFCLPKQGFPDAYLGRTTNMATLRTPFDTNEVMHCEMELMRLRQEKLVLEIERQRFLEEDARRELMLFERERAICEVAQSVGYPLRQPQPWGVPFAAAGPSLSPSPAVMVQSFQEWQRMDKAKSSECLGFGPAALPPRIQPFMAEHYRERQVVQPDENKLIVLEKPDPNVFREKRKAEMASTSSDNVQSSYMKKTPKGELSCALCQVTVTNEKVFNEHLHGKKHKRREAGLRAQNASKLFQAAPPEPLSYKRMKLEKTFGSAGAIELKESKDGETLQGEKTEGSFVTNALIPNFLESGDKEDNEQQNQQNQNNNLENLLKSGEKEDDKQENLQNQNQNLQNFLKSDDMEDNKQPNLQNFPKSDDGENNKQQSVHNPNLQNFPKSDDREDNNQQSLHNSNLQNFPKSDDGEDNKQQILHNPNLQNFPKSDDREDNNQQSLHNPNLQNFLNPGEIEDDNKQQNLQSILESGDEEEDEEQNVQNLLKSGENEDNTQQNLQNLLNSQQNQNPQNLLNSQQNQNLQNLVNLQQNQNLQNLVNLQQNQAVFGQNFTTEDLLAAKKKFKFWCKKCKVGAYAAGVMVAHLNGKKHQANLQQPDQTWTGRPF</sequence>
<evidence type="ECO:0000313" key="4">
    <source>
        <dbReference type="RefSeq" id="XP_022999648.1"/>
    </source>
</evidence>
<feature type="compositionally biased region" description="Polar residues" evidence="1">
    <location>
        <begin position="458"/>
        <end position="470"/>
    </location>
</feature>